<dbReference type="InterPro" id="IPR041577">
    <property type="entry name" value="RT_RNaseH_2"/>
</dbReference>
<dbReference type="SUPFAM" id="SSF56672">
    <property type="entry name" value="DNA/RNA polymerases"/>
    <property type="match status" value="1"/>
</dbReference>
<dbReference type="InterPro" id="IPR012337">
    <property type="entry name" value="RNaseH-like_sf"/>
</dbReference>
<dbReference type="InterPro" id="IPR043502">
    <property type="entry name" value="DNA/RNA_pol_sf"/>
</dbReference>
<feature type="domain" description="Integrase catalytic" evidence="1">
    <location>
        <begin position="489"/>
        <end position="665"/>
    </location>
</feature>
<comment type="caution">
    <text evidence="2">The sequence shown here is derived from an EMBL/GenBank/DDBJ whole genome shotgun (WGS) entry which is preliminary data.</text>
</comment>
<evidence type="ECO:0000313" key="2">
    <source>
        <dbReference type="EMBL" id="KAL0152410.1"/>
    </source>
</evidence>
<dbReference type="Proteomes" id="UP001529510">
    <property type="component" value="Unassembled WGS sequence"/>
</dbReference>
<accession>A0ABD0MS62</accession>
<dbReference type="SUPFAM" id="SSF53098">
    <property type="entry name" value="Ribonuclease H-like"/>
    <property type="match status" value="1"/>
</dbReference>
<name>A0ABD0MS62_CIRMR</name>
<dbReference type="AlphaFoldDB" id="A0ABD0MS62"/>
<dbReference type="Gene3D" id="3.30.70.270">
    <property type="match status" value="1"/>
</dbReference>
<reference evidence="2 3" key="1">
    <citation type="submission" date="2024-05" db="EMBL/GenBank/DDBJ databases">
        <title>Genome sequencing and assembly of Indian major carp, Cirrhinus mrigala (Hamilton, 1822).</title>
        <authorList>
            <person name="Mohindra V."/>
            <person name="Chowdhury L.M."/>
            <person name="Lal K."/>
            <person name="Jena J.K."/>
        </authorList>
    </citation>
    <scope>NUCLEOTIDE SEQUENCE [LARGE SCALE GENOMIC DNA]</scope>
    <source>
        <strain evidence="2">CM1030</strain>
        <tissue evidence="2">Blood</tissue>
    </source>
</reference>
<dbReference type="PANTHER" id="PTHR37984">
    <property type="entry name" value="PROTEIN CBG26694"/>
    <property type="match status" value="1"/>
</dbReference>
<dbReference type="PROSITE" id="PS50994">
    <property type="entry name" value="INTEGRASE"/>
    <property type="match status" value="1"/>
</dbReference>
<dbReference type="InterPro" id="IPR050951">
    <property type="entry name" value="Retrovirus_Pol_polyprotein"/>
</dbReference>
<dbReference type="CDD" id="cd09274">
    <property type="entry name" value="RNase_HI_RT_Ty3"/>
    <property type="match status" value="1"/>
</dbReference>
<dbReference type="FunFam" id="3.30.420.10:FF:000063">
    <property type="entry name" value="Retrovirus-related Pol polyprotein from transposon 297-like Protein"/>
    <property type="match status" value="1"/>
</dbReference>
<dbReference type="InterPro" id="IPR001584">
    <property type="entry name" value="Integrase_cat-core"/>
</dbReference>
<dbReference type="InterPro" id="IPR043128">
    <property type="entry name" value="Rev_trsase/Diguanyl_cyclase"/>
</dbReference>
<evidence type="ECO:0000313" key="3">
    <source>
        <dbReference type="Proteomes" id="UP001529510"/>
    </source>
</evidence>
<keyword evidence="3" id="KW-1185">Reference proteome</keyword>
<organism evidence="2 3">
    <name type="scientific">Cirrhinus mrigala</name>
    <name type="common">Mrigala</name>
    <dbReference type="NCBI Taxonomy" id="683832"/>
    <lineage>
        <taxon>Eukaryota</taxon>
        <taxon>Metazoa</taxon>
        <taxon>Chordata</taxon>
        <taxon>Craniata</taxon>
        <taxon>Vertebrata</taxon>
        <taxon>Euteleostomi</taxon>
        <taxon>Actinopterygii</taxon>
        <taxon>Neopterygii</taxon>
        <taxon>Teleostei</taxon>
        <taxon>Ostariophysi</taxon>
        <taxon>Cypriniformes</taxon>
        <taxon>Cyprinidae</taxon>
        <taxon>Labeoninae</taxon>
        <taxon>Labeonini</taxon>
        <taxon>Cirrhinus</taxon>
    </lineage>
</organism>
<gene>
    <name evidence="2" type="ORF">M9458_052133</name>
</gene>
<dbReference type="EMBL" id="JAMKFB020000189">
    <property type="protein sequence ID" value="KAL0152410.1"/>
    <property type="molecule type" value="Genomic_DNA"/>
</dbReference>
<evidence type="ECO:0000259" key="1">
    <source>
        <dbReference type="PROSITE" id="PS50994"/>
    </source>
</evidence>
<dbReference type="Gene3D" id="3.30.420.10">
    <property type="entry name" value="Ribonuclease H-like superfamily/Ribonuclease H"/>
    <property type="match status" value="1"/>
</dbReference>
<proteinExistence type="predicted"/>
<dbReference type="FunFam" id="3.10.20.370:FF:000001">
    <property type="entry name" value="Retrovirus-related Pol polyprotein from transposon 17.6-like protein"/>
    <property type="match status" value="1"/>
</dbReference>
<protein>
    <recommendedName>
        <fullName evidence="1">Integrase catalytic domain-containing protein</fullName>
    </recommendedName>
</protein>
<dbReference type="GO" id="GO:0006259">
    <property type="term" value="P:DNA metabolic process"/>
    <property type="evidence" value="ECO:0007669"/>
    <property type="project" value="UniProtKB-ARBA"/>
</dbReference>
<dbReference type="InterPro" id="IPR036397">
    <property type="entry name" value="RNaseH_sf"/>
</dbReference>
<dbReference type="PANTHER" id="PTHR37984:SF8">
    <property type="entry name" value="CCHC-TYPE DOMAIN-CONTAINING PROTEIN"/>
    <property type="match status" value="1"/>
</dbReference>
<sequence>MPNDACSSSYYEAVTIAHGELTYRMSAACAQARPCDILSSRTLCQFIYTARVNMVSEVNNNCTRKPDPLVFDENIAENWRIFEQEFDIFIAAAHGEKPRQTQAFILLNLAGPEAIKRERSFVYAQEVKVPSENDSVIITPAESTLNGANFRWIPLQVNLRLNPLKCKFRLNEVSYVGHVFSNDALHADPSKIKAISEMPEPTNATSLQRFLGVLILGMVNYMGKFIPNLSDISSPLHQLTHKDTDAFNALKKCLTCPPVLSYYNVDKPVTLTCDSSQFGLGAACLQDNKPIAYASRVLTQTEMRYAQIEKELLAVVFACTKFNDYIYGKPVTTETDHQPLVTITKCPIHSTPARLQRMLLQLQRYNITLVYKKGKHMYIADTLSRAPQASVHEQSKKENTFEVMNVCNISPTRMDELKRHTVEDATLQMLVTTIRQGWPTKLHSLPPAMQPFHPYRHELITDDGLHSNIITCNSTKPHQQEEPLQPHAVPSLPWSTVAADIFEWNSHQFLVLVVSYSGWYEIDQLENLTSSCVIQKLKRHFSVHGSPQTLITDNGRQFVSNEFKDFTMAWDFVHKTSSPNFPQSNGLAERAVRSAKQLMEKSKQDGTDIYLNLLNLLNVPRDPKLGSPAQRLISYIVLSGGKEYRRNRRHLLTVKDPRPSQYDNDDHQEIHAPTKVNDPVARIPDVVTQTTTGQVTSQTHTQLRASPYVTWSGRVVRPNPKYKDCNA</sequence>
<dbReference type="Pfam" id="PF17919">
    <property type="entry name" value="RT_RNaseH_2"/>
    <property type="match status" value="1"/>
</dbReference>
<dbReference type="FunFam" id="3.30.70.270:FF:000020">
    <property type="entry name" value="Transposon Tf2-6 polyprotein-like Protein"/>
    <property type="match status" value="1"/>
</dbReference>